<dbReference type="SUPFAM" id="SSF63763">
    <property type="entry name" value="SAND domain-like"/>
    <property type="match status" value="1"/>
</dbReference>
<feature type="non-terminal residue" evidence="3">
    <location>
        <position position="1"/>
    </location>
</feature>
<feature type="compositionally biased region" description="Pro residues" evidence="1">
    <location>
        <begin position="170"/>
        <end position="203"/>
    </location>
</feature>
<name>A0AAD3DNC6_9CHLO</name>
<organism evidence="3 4">
    <name type="scientific">Astrephomene gubernaculifera</name>
    <dbReference type="NCBI Taxonomy" id="47775"/>
    <lineage>
        <taxon>Eukaryota</taxon>
        <taxon>Viridiplantae</taxon>
        <taxon>Chlorophyta</taxon>
        <taxon>core chlorophytes</taxon>
        <taxon>Chlorophyceae</taxon>
        <taxon>CS clade</taxon>
        <taxon>Chlamydomonadales</taxon>
        <taxon>Astrephomenaceae</taxon>
        <taxon>Astrephomene</taxon>
    </lineage>
</organism>
<dbReference type="Proteomes" id="UP001054857">
    <property type="component" value="Unassembled WGS sequence"/>
</dbReference>
<comment type="caution">
    <text evidence="3">The sequence shown here is derived from an EMBL/GenBank/DDBJ whole genome shotgun (WGS) entry which is preliminary data.</text>
</comment>
<feature type="domain" description="SAND" evidence="2">
    <location>
        <begin position="51"/>
        <end position="113"/>
    </location>
</feature>
<feature type="region of interest" description="Disordered" evidence="1">
    <location>
        <begin position="1"/>
        <end position="38"/>
    </location>
</feature>
<dbReference type="AlphaFoldDB" id="A0AAD3DNC6"/>
<keyword evidence="4" id="KW-1185">Reference proteome</keyword>
<evidence type="ECO:0000256" key="1">
    <source>
        <dbReference type="SAM" id="MobiDB-lite"/>
    </source>
</evidence>
<accession>A0AAD3DNC6</accession>
<dbReference type="InterPro" id="IPR000770">
    <property type="entry name" value="SAND_dom"/>
</dbReference>
<evidence type="ECO:0000259" key="2">
    <source>
        <dbReference type="Pfam" id="PF01342"/>
    </source>
</evidence>
<dbReference type="Gene3D" id="3.10.390.10">
    <property type="entry name" value="SAND domain-like"/>
    <property type="match status" value="1"/>
</dbReference>
<feature type="compositionally biased region" description="Gly residues" evidence="1">
    <location>
        <begin position="227"/>
        <end position="255"/>
    </location>
</feature>
<dbReference type="Pfam" id="PF01342">
    <property type="entry name" value="SAND"/>
    <property type="match status" value="1"/>
</dbReference>
<gene>
    <name evidence="3" type="ORF">Agub_g4731</name>
</gene>
<proteinExistence type="predicted"/>
<evidence type="ECO:0000313" key="3">
    <source>
        <dbReference type="EMBL" id="GFR43632.1"/>
    </source>
</evidence>
<protein>
    <recommendedName>
        <fullName evidence="2">SAND domain-containing protein</fullName>
    </recommendedName>
</protein>
<dbReference type="EMBL" id="BMAR01000006">
    <property type="protein sequence ID" value="GFR43632.1"/>
    <property type="molecule type" value="Genomic_DNA"/>
</dbReference>
<sequence length="344" mass="34422">DEDYEAEGVNPKRARRAISPAVPAAGPTARPPPRNTRLPADKLPTGIADLPQQLNVSCNDVAGTFIMDGIKVLCHCKDCVDAPRSAREFHPTHWEQHCGAGTAKKWKASIKIEPGGAPEVPAGGNPMQIGKWFDMLGVEFRPAKTTGGPPVLEFTGATIRRMEAEVAGGPAPPSYPPPYQPAPPPASHQPTPPPSQPPAPPLPQRSGRPSQPTPPLRSSSGGLATSQGGGGGMLPLPGAGMGGGGGSASAGGGSGSRRTEDGGGVVVGGGAGSSKPPRPVSDGDGEGDGDADYCPSTAPTGPPSAPRRVAEGFVGGPRDGGAGEEGESSSRGSASDTLGPHATA</sequence>
<feature type="region of interest" description="Disordered" evidence="1">
    <location>
        <begin position="166"/>
        <end position="344"/>
    </location>
</feature>
<dbReference type="GO" id="GO:0003677">
    <property type="term" value="F:DNA binding"/>
    <property type="evidence" value="ECO:0007669"/>
    <property type="project" value="InterPro"/>
</dbReference>
<reference evidence="3 4" key="1">
    <citation type="journal article" date="2021" name="Sci. Rep.">
        <title>Genome sequencing of the multicellular alga Astrephomene provides insights into convergent evolution of germ-soma differentiation.</title>
        <authorList>
            <person name="Yamashita S."/>
            <person name="Yamamoto K."/>
            <person name="Matsuzaki R."/>
            <person name="Suzuki S."/>
            <person name="Yamaguchi H."/>
            <person name="Hirooka S."/>
            <person name="Minakuchi Y."/>
            <person name="Miyagishima S."/>
            <person name="Kawachi M."/>
            <person name="Toyoda A."/>
            <person name="Nozaki H."/>
        </authorList>
    </citation>
    <scope>NUCLEOTIDE SEQUENCE [LARGE SCALE GENOMIC DNA]</scope>
    <source>
        <strain evidence="3 4">NIES-4017</strain>
    </source>
</reference>
<dbReference type="InterPro" id="IPR010919">
    <property type="entry name" value="SAND-like_dom_sf"/>
</dbReference>
<feature type="compositionally biased region" description="Gly residues" evidence="1">
    <location>
        <begin position="262"/>
        <end position="272"/>
    </location>
</feature>
<evidence type="ECO:0000313" key="4">
    <source>
        <dbReference type="Proteomes" id="UP001054857"/>
    </source>
</evidence>